<dbReference type="RefSeq" id="WP_188905373.1">
    <property type="nucleotide sequence ID" value="NZ_BMOM01000054.1"/>
</dbReference>
<evidence type="ECO:0000313" key="2">
    <source>
        <dbReference type="Proteomes" id="UP000661918"/>
    </source>
</evidence>
<accession>A0ABQ2H1I1</accession>
<dbReference type="EMBL" id="BMOM01000054">
    <property type="protein sequence ID" value="GGM21868.1"/>
    <property type="molecule type" value="Genomic_DNA"/>
</dbReference>
<protein>
    <submittedName>
        <fullName evidence="1">Uncharacterized protein</fullName>
    </submittedName>
</protein>
<organism evidence="1 2">
    <name type="scientific">Deinococcus aerophilus</name>
    <dbReference type="NCBI Taxonomy" id="522488"/>
    <lineage>
        <taxon>Bacteria</taxon>
        <taxon>Thermotogati</taxon>
        <taxon>Deinococcota</taxon>
        <taxon>Deinococci</taxon>
        <taxon>Deinococcales</taxon>
        <taxon>Deinococcaceae</taxon>
        <taxon>Deinococcus</taxon>
    </lineage>
</organism>
<proteinExistence type="predicted"/>
<gene>
    <name evidence="1" type="ORF">GCM10010841_32170</name>
</gene>
<comment type="caution">
    <text evidence="1">The sequence shown here is derived from an EMBL/GenBank/DDBJ whole genome shotgun (WGS) entry which is preliminary data.</text>
</comment>
<name>A0ABQ2H1I1_9DEIO</name>
<evidence type="ECO:0000313" key="1">
    <source>
        <dbReference type="EMBL" id="GGM21868.1"/>
    </source>
</evidence>
<keyword evidence="2" id="KW-1185">Reference proteome</keyword>
<sequence>MGSVYMVFAQILVESWINQQIGQLPFKHRKEKYRDDSVIHHPLNVIHCEKRGPEKIDVRSAELAGLIIKVWPL</sequence>
<reference evidence="2" key="1">
    <citation type="journal article" date="2019" name="Int. J. Syst. Evol. Microbiol.">
        <title>The Global Catalogue of Microorganisms (GCM) 10K type strain sequencing project: providing services to taxonomists for standard genome sequencing and annotation.</title>
        <authorList>
            <consortium name="The Broad Institute Genomics Platform"/>
            <consortium name="The Broad Institute Genome Sequencing Center for Infectious Disease"/>
            <person name="Wu L."/>
            <person name="Ma J."/>
        </authorList>
    </citation>
    <scope>NUCLEOTIDE SEQUENCE [LARGE SCALE GENOMIC DNA]</scope>
    <source>
        <strain evidence="2">JCM 15443</strain>
    </source>
</reference>
<dbReference type="Proteomes" id="UP000661918">
    <property type="component" value="Unassembled WGS sequence"/>
</dbReference>